<gene>
    <name evidence="2" type="ORF">NDU88_006158</name>
</gene>
<name>A0AAV7MYD9_PLEWA</name>
<evidence type="ECO:0000313" key="3">
    <source>
        <dbReference type="Proteomes" id="UP001066276"/>
    </source>
</evidence>
<feature type="region of interest" description="Disordered" evidence="1">
    <location>
        <begin position="1"/>
        <end position="43"/>
    </location>
</feature>
<organism evidence="2 3">
    <name type="scientific">Pleurodeles waltl</name>
    <name type="common">Iberian ribbed newt</name>
    <dbReference type="NCBI Taxonomy" id="8319"/>
    <lineage>
        <taxon>Eukaryota</taxon>
        <taxon>Metazoa</taxon>
        <taxon>Chordata</taxon>
        <taxon>Craniata</taxon>
        <taxon>Vertebrata</taxon>
        <taxon>Euteleostomi</taxon>
        <taxon>Amphibia</taxon>
        <taxon>Batrachia</taxon>
        <taxon>Caudata</taxon>
        <taxon>Salamandroidea</taxon>
        <taxon>Salamandridae</taxon>
        <taxon>Pleurodelinae</taxon>
        <taxon>Pleurodeles</taxon>
    </lineage>
</organism>
<accession>A0AAV7MYD9</accession>
<keyword evidence="3" id="KW-1185">Reference proteome</keyword>
<feature type="compositionally biased region" description="Polar residues" evidence="1">
    <location>
        <begin position="17"/>
        <end position="28"/>
    </location>
</feature>
<evidence type="ECO:0000256" key="1">
    <source>
        <dbReference type="SAM" id="MobiDB-lite"/>
    </source>
</evidence>
<dbReference type="EMBL" id="JANPWB010000013">
    <property type="protein sequence ID" value="KAJ1108788.1"/>
    <property type="molecule type" value="Genomic_DNA"/>
</dbReference>
<reference evidence="2" key="1">
    <citation type="journal article" date="2022" name="bioRxiv">
        <title>Sequencing and chromosome-scale assembly of the giantPleurodeles waltlgenome.</title>
        <authorList>
            <person name="Brown T."/>
            <person name="Elewa A."/>
            <person name="Iarovenko S."/>
            <person name="Subramanian E."/>
            <person name="Araus A.J."/>
            <person name="Petzold A."/>
            <person name="Susuki M."/>
            <person name="Suzuki K.-i.T."/>
            <person name="Hayashi T."/>
            <person name="Toyoda A."/>
            <person name="Oliveira C."/>
            <person name="Osipova E."/>
            <person name="Leigh N.D."/>
            <person name="Simon A."/>
            <person name="Yun M.H."/>
        </authorList>
    </citation>
    <scope>NUCLEOTIDE SEQUENCE</scope>
    <source>
        <strain evidence="2">20211129_DDA</strain>
        <tissue evidence="2">Liver</tissue>
    </source>
</reference>
<proteinExistence type="predicted"/>
<protein>
    <submittedName>
        <fullName evidence="2">Uncharacterized protein</fullName>
    </submittedName>
</protein>
<dbReference type="Proteomes" id="UP001066276">
    <property type="component" value="Chromosome 9"/>
</dbReference>
<dbReference type="Gene3D" id="1.20.870.10">
    <property type="entry name" value="Son of sevenless (SoS) protein Chain: S domain 1"/>
    <property type="match status" value="1"/>
</dbReference>
<sequence>MVRRMNRKDSKRKSRQECSSPVLSSSGNPVKVRRRGSRRRMTCPSPGEINKAIAGVTLNPLTKGCSLEELVEKCIQCFDPEGNLCRSDRVVNMILTMHSWVVPSAKFAETVLRLYPFKLLSFGSNCNLKICHRAFLAIGSFVKQGIGSSSPVVVASGCLPVPG</sequence>
<dbReference type="AlphaFoldDB" id="A0AAV7MYD9"/>
<comment type="caution">
    <text evidence="2">The sequence shown here is derived from an EMBL/GenBank/DDBJ whole genome shotgun (WGS) entry which is preliminary data.</text>
</comment>
<feature type="compositionally biased region" description="Basic residues" evidence="1">
    <location>
        <begin position="31"/>
        <end position="41"/>
    </location>
</feature>
<feature type="compositionally biased region" description="Basic residues" evidence="1">
    <location>
        <begin position="1"/>
        <end position="14"/>
    </location>
</feature>
<evidence type="ECO:0000313" key="2">
    <source>
        <dbReference type="EMBL" id="KAJ1108788.1"/>
    </source>
</evidence>